<evidence type="ECO:0000256" key="2">
    <source>
        <dbReference type="PIRNR" id="PIRNR029950"/>
    </source>
</evidence>
<dbReference type="Pfam" id="PF09704">
    <property type="entry name" value="Cas_Cas5d"/>
    <property type="match status" value="1"/>
</dbReference>
<comment type="function">
    <text evidence="2">CRISPR (clustered regularly interspaced short palindromic repeat) is an adaptive immune system that provides protection against mobile genetic elements (viruses, transposable elements and conjugative plasmids). CRISPR clusters contain spacers, sequences complementary to antecedent mobile elements, and target invading nucleic acids. CRISPR clusters are transcribed and processed into CRISPR RNA (crRNA).</text>
</comment>
<dbReference type="GO" id="GO:0003723">
    <property type="term" value="F:RNA binding"/>
    <property type="evidence" value="ECO:0007669"/>
    <property type="project" value="UniProtKB-UniRule"/>
</dbReference>
<dbReference type="PIRSF" id="PIRSF029950">
    <property type="entry name" value="Cas_CT1134"/>
    <property type="match status" value="1"/>
</dbReference>
<reference evidence="3 4" key="1">
    <citation type="submission" date="2018-06" db="EMBL/GenBank/DDBJ databases">
        <authorList>
            <consortium name="Pathogen Informatics"/>
            <person name="Doyle S."/>
        </authorList>
    </citation>
    <scope>NUCLEOTIDE SEQUENCE [LARGE SCALE GENOMIC DNA]</scope>
    <source>
        <strain evidence="3 4">NCTC12020</strain>
    </source>
</reference>
<dbReference type="InterPro" id="IPR021124">
    <property type="entry name" value="CRISPR-assoc_prot_Cas5"/>
</dbReference>
<evidence type="ECO:0000313" key="4">
    <source>
        <dbReference type="Proteomes" id="UP000255367"/>
    </source>
</evidence>
<sequence>MFQSKPFYMKVYGEYALFTDPMSKGGGEKFTYQVPTYQALKGIVEASYWKPSIYYVIDELKVLNPVKMETRGILLPLGTSDSKTGIPNKDLSYFTYLKDVAYAIKFHFEWNEQFPDMKKDWDEIKHEQIILRSMSKGGRRDIFLGTRECLGYVERLRQNEYEALKPVKTGDVSYGIMFHSFIYPGFANQDKREPRQKGVTQSYTDGHLYSNFTSIFMRDGVITFKRPEECEITHKLRPYPKLKDIRYIPADEELALYEAEGGDSE</sequence>
<dbReference type="GO" id="GO:0043571">
    <property type="term" value="P:maintenance of CRISPR repeat elements"/>
    <property type="evidence" value="ECO:0007669"/>
    <property type="project" value="UniProtKB-UniRule"/>
</dbReference>
<keyword evidence="2" id="KW-0540">Nuclease</keyword>
<keyword evidence="4" id="KW-1185">Reference proteome</keyword>
<comment type="similarity">
    <text evidence="2">Belongs to the CRISPR-associated protein Cas5 family. Subtype I-C/Dvulg subfamily.</text>
</comment>
<keyword evidence="2" id="KW-0378">Hydrolase</keyword>
<protein>
    <recommendedName>
        <fullName evidence="2">pre-crRNA processing endonuclease</fullName>
        <ecNumber evidence="2">3.1.-.-</ecNumber>
    </recommendedName>
</protein>
<dbReference type="NCBIfam" id="TIGR02593">
    <property type="entry name" value="CRISPR_cas5"/>
    <property type="match status" value="1"/>
</dbReference>
<dbReference type="EC" id="3.1.-.-" evidence="2"/>
<organism evidence="3 4">
    <name type="scientific">Veillonella criceti</name>
    <dbReference type="NCBI Taxonomy" id="103891"/>
    <lineage>
        <taxon>Bacteria</taxon>
        <taxon>Bacillati</taxon>
        <taxon>Bacillota</taxon>
        <taxon>Negativicutes</taxon>
        <taxon>Veillonellales</taxon>
        <taxon>Veillonellaceae</taxon>
        <taxon>Veillonella</taxon>
    </lineage>
</organism>
<proteinExistence type="inferred from homology"/>
<dbReference type="NCBIfam" id="TIGR01876">
    <property type="entry name" value="cas_Cas5d"/>
    <property type="match status" value="1"/>
</dbReference>
<dbReference type="OrthoDB" id="5621871at2"/>
<dbReference type="Gene3D" id="3.30.70.2660">
    <property type="match status" value="1"/>
</dbReference>
<dbReference type="InterPro" id="IPR013422">
    <property type="entry name" value="CRISPR-assoc_prot_Cas5_N"/>
</dbReference>
<keyword evidence="2" id="KW-0694">RNA-binding</keyword>
<dbReference type="AlphaFoldDB" id="A0A380NLQ1"/>
<keyword evidence="2" id="KW-0255">Endonuclease</keyword>
<dbReference type="GO" id="GO:0016787">
    <property type="term" value="F:hydrolase activity"/>
    <property type="evidence" value="ECO:0007669"/>
    <property type="project" value="UniProtKB-KW"/>
</dbReference>
<evidence type="ECO:0000313" key="3">
    <source>
        <dbReference type="EMBL" id="SUP43704.1"/>
    </source>
</evidence>
<dbReference type="GO" id="GO:0051607">
    <property type="term" value="P:defense response to virus"/>
    <property type="evidence" value="ECO:0007669"/>
    <property type="project" value="UniProtKB-UniRule"/>
</dbReference>
<dbReference type="InterPro" id="IPR010155">
    <property type="entry name" value="CRISPR-assoc_prot_Cas5d"/>
</dbReference>
<gene>
    <name evidence="3" type="ORF">NCTC12020_01296</name>
</gene>
<keyword evidence="1 2" id="KW-0051">Antiviral defense</keyword>
<evidence type="ECO:0000256" key="1">
    <source>
        <dbReference type="ARBA" id="ARBA00023118"/>
    </source>
</evidence>
<dbReference type="GO" id="GO:0004519">
    <property type="term" value="F:endonuclease activity"/>
    <property type="evidence" value="ECO:0007669"/>
    <property type="project" value="UniProtKB-UniRule"/>
</dbReference>
<dbReference type="RefSeq" id="WP_115310450.1">
    <property type="nucleotide sequence ID" value="NZ_UHIO01000001.1"/>
</dbReference>
<accession>A0A380NLQ1</accession>
<dbReference type="Proteomes" id="UP000255367">
    <property type="component" value="Unassembled WGS sequence"/>
</dbReference>
<name>A0A380NLQ1_9FIRM</name>
<dbReference type="EMBL" id="UHIO01000001">
    <property type="protein sequence ID" value="SUP43704.1"/>
    <property type="molecule type" value="Genomic_DNA"/>
</dbReference>